<dbReference type="AlphaFoldDB" id="A0A1T4KHH0"/>
<dbReference type="EMBL" id="FUWJ01000001">
    <property type="protein sequence ID" value="SJZ41878.1"/>
    <property type="molecule type" value="Genomic_DNA"/>
</dbReference>
<protein>
    <recommendedName>
        <fullName evidence="3">GDSL-like Lipase/Acylhydrolase family protein</fullName>
    </recommendedName>
</protein>
<evidence type="ECO:0000313" key="1">
    <source>
        <dbReference type="EMBL" id="SJZ41878.1"/>
    </source>
</evidence>
<dbReference type="STRING" id="225324.SAMN02745126_00976"/>
<dbReference type="RefSeq" id="WP_085932653.1">
    <property type="nucleotide sequence ID" value="NZ_FUWJ01000001.1"/>
</dbReference>
<accession>A0A1T4KHH0</accession>
<organism evidence="1 2">
    <name type="scientific">Enhydrobacter aerosaccus</name>
    <dbReference type="NCBI Taxonomy" id="225324"/>
    <lineage>
        <taxon>Bacteria</taxon>
        <taxon>Pseudomonadati</taxon>
        <taxon>Pseudomonadota</taxon>
        <taxon>Alphaproteobacteria</taxon>
        <taxon>Hyphomicrobiales</taxon>
        <taxon>Enhydrobacter</taxon>
    </lineage>
</organism>
<dbReference type="Gene3D" id="3.40.50.1110">
    <property type="entry name" value="SGNH hydrolase"/>
    <property type="match status" value="1"/>
</dbReference>
<gene>
    <name evidence="1" type="ORF">SAMN02745126_00976</name>
</gene>
<sequence>MITSILLSTVVAEVVVRGIDGLPLFAVPLPEGVGVAATSQQRDEIPLASGVSRDWFFDDPPPLPNRTATREDWQRLFNDVRNHPATYAPFRPADIFKAWNSVFAGDPCRNSFLKHAPGMLYLYDPPDERRVPPYRFLPDVTTPLGLVTNQIGWRGPPIVEPRAPNTIRIVFVGASTTVDGHHLPFSYPEYVGYWLNVWAKAKKLNVRFEALNAGRESITSTDIAEIVRTEVVPLRPDLVVYYEGHNQFWLPTVFPDMPQNGDIVRPTLPIETPPSWLLAATRFSDLARRIQAAIGYTGSNLDGREWPKPDYKIVMPAGLDEKNPDIADPRLPLHLDTILHDLDQIRGDLAGIDSELALSSFVWMVKDGLVLNPIRDKYILEDLNISEYPARYRDIVRLAAFQNRVFEKYAAEHHLPFIDVAHDMPLDPTLFQDAIHNTAGGVRTRAWVVLQYLIPVVERHLASGAWPKPLAKDPPPLPTFKPRRIELDCKPG</sequence>
<dbReference type="InterPro" id="IPR036514">
    <property type="entry name" value="SGNH_hydro_sf"/>
</dbReference>
<proteinExistence type="predicted"/>
<dbReference type="GO" id="GO:0016788">
    <property type="term" value="F:hydrolase activity, acting on ester bonds"/>
    <property type="evidence" value="ECO:0007669"/>
    <property type="project" value="UniProtKB-ARBA"/>
</dbReference>
<name>A0A1T4KHH0_9HYPH</name>
<keyword evidence="2" id="KW-1185">Reference proteome</keyword>
<evidence type="ECO:0000313" key="2">
    <source>
        <dbReference type="Proteomes" id="UP000190092"/>
    </source>
</evidence>
<evidence type="ECO:0008006" key="3">
    <source>
        <dbReference type="Google" id="ProtNLM"/>
    </source>
</evidence>
<reference evidence="2" key="1">
    <citation type="submission" date="2017-02" db="EMBL/GenBank/DDBJ databases">
        <authorList>
            <person name="Varghese N."/>
            <person name="Submissions S."/>
        </authorList>
    </citation>
    <scope>NUCLEOTIDE SEQUENCE [LARGE SCALE GENOMIC DNA]</scope>
    <source>
        <strain evidence="2">ATCC 27094</strain>
    </source>
</reference>
<dbReference type="SUPFAM" id="SSF52266">
    <property type="entry name" value="SGNH hydrolase"/>
    <property type="match status" value="1"/>
</dbReference>
<dbReference type="Proteomes" id="UP000190092">
    <property type="component" value="Unassembled WGS sequence"/>
</dbReference>
<dbReference type="OrthoDB" id="7374299at2"/>